<evidence type="ECO:0000256" key="6">
    <source>
        <dbReference type="ARBA" id="ARBA00022989"/>
    </source>
</evidence>
<feature type="transmembrane region" description="Helical" evidence="9">
    <location>
        <begin position="61"/>
        <end position="82"/>
    </location>
</feature>
<gene>
    <name evidence="10" type="ORF">AFULGI_00002100</name>
</gene>
<proteinExistence type="inferred from homology"/>
<feature type="transmembrane region" description="Helical" evidence="9">
    <location>
        <begin position="91"/>
        <end position="112"/>
    </location>
</feature>
<evidence type="ECO:0000256" key="8">
    <source>
        <dbReference type="ARBA" id="ARBA00037998"/>
    </source>
</evidence>
<keyword evidence="4 9" id="KW-0812">Transmembrane</keyword>
<keyword evidence="5" id="KW-0029">Amino-acid transport</keyword>
<evidence type="ECO:0000256" key="4">
    <source>
        <dbReference type="ARBA" id="ARBA00022692"/>
    </source>
</evidence>
<keyword evidence="6 9" id="KW-1133">Transmembrane helix</keyword>
<dbReference type="Pfam" id="PF02653">
    <property type="entry name" value="BPD_transp_2"/>
    <property type="match status" value="1"/>
</dbReference>
<feature type="transmembrane region" description="Helical" evidence="9">
    <location>
        <begin position="262"/>
        <end position="282"/>
    </location>
</feature>
<feature type="transmembrane region" description="Helical" evidence="9">
    <location>
        <begin position="35"/>
        <end position="55"/>
    </location>
</feature>
<dbReference type="KEGG" id="afg:AFULGI_00002100"/>
<evidence type="ECO:0000256" key="2">
    <source>
        <dbReference type="ARBA" id="ARBA00022448"/>
    </source>
</evidence>
<evidence type="ECO:0000256" key="5">
    <source>
        <dbReference type="ARBA" id="ARBA00022970"/>
    </source>
</evidence>
<reference evidence="10 11" key="1">
    <citation type="submission" date="2013-07" db="EMBL/GenBank/DDBJ databases">
        <title>Genome of Archaeoglobus fulgidus.</title>
        <authorList>
            <person name="Fiebig A."/>
            <person name="Birkeland N.-K."/>
        </authorList>
    </citation>
    <scope>NUCLEOTIDE SEQUENCE [LARGE SCALE GENOMIC DNA]</scope>
    <source>
        <strain evidence="10 11">DSM 8774</strain>
    </source>
</reference>
<feature type="transmembrane region" description="Helical" evidence="9">
    <location>
        <begin position="6"/>
        <end position="28"/>
    </location>
</feature>
<dbReference type="Proteomes" id="UP000028501">
    <property type="component" value="Chromosome"/>
</dbReference>
<evidence type="ECO:0000256" key="3">
    <source>
        <dbReference type="ARBA" id="ARBA00022475"/>
    </source>
</evidence>
<keyword evidence="3" id="KW-1003">Cell membrane</keyword>
<feature type="transmembrane region" description="Helical" evidence="9">
    <location>
        <begin position="185"/>
        <end position="208"/>
    </location>
</feature>
<evidence type="ECO:0000313" key="10">
    <source>
        <dbReference type="EMBL" id="AIG97042.1"/>
    </source>
</evidence>
<feature type="transmembrane region" description="Helical" evidence="9">
    <location>
        <begin position="136"/>
        <end position="156"/>
    </location>
</feature>
<dbReference type="GO" id="GO:0022857">
    <property type="term" value="F:transmembrane transporter activity"/>
    <property type="evidence" value="ECO:0007669"/>
    <property type="project" value="InterPro"/>
</dbReference>
<dbReference type="GO" id="GO:0005886">
    <property type="term" value="C:plasma membrane"/>
    <property type="evidence" value="ECO:0007669"/>
    <property type="project" value="UniProtKB-SubCell"/>
</dbReference>
<dbReference type="HOGENOM" id="CLU_039929_2_1_2"/>
<dbReference type="InterPro" id="IPR001851">
    <property type="entry name" value="ABC_transp_permease"/>
</dbReference>
<dbReference type="PANTHER" id="PTHR11795:SF450">
    <property type="entry name" value="ABC TRANSPORTER PERMEASE PROTEIN"/>
    <property type="match status" value="1"/>
</dbReference>
<dbReference type="AlphaFoldDB" id="A0A075WC21"/>
<dbReference type="EMBL" id="CP006577">
    <property type="protein sequence ID" value="AIG97042.1"/>
    <property type="molecule type" value="Genomic_DNA"/>
</dbReference>
<dbReference type="CDD" id="cd06582">
    <property type="entry name" value="TM_PBP1_LivH_like"/>
    <property type="match status" value="1"/>
</dbReference>
<organism evidence="10 11">
    <name type="scientific">Archaeoglobus fulgidus DSM 8774</name>
    <dbReference type="NCBI Taxonomy" id="1344584"/>
    <lineage>
        <taxon>Archaea</taxon>
        <taxon>Methanobacteriati</taxon>
        <taxon>Methanobacteriota</taxon>
        <taxon>Archaeoglobi</taxon>
        <taxon>Archaeoglobales</taxon>
        <taxon>Archaeoglobaceae</taxon>
        <taxon>Archaeoglobus</taxon>
    </lineage>
</organism>
<evidence type="ECO:0000256" key="7">
    <source>
        <dbReference type="ARBA" id="ARBA00023136"/>
    </source>
</evidence>
<dbReference type="RefSeq" id="WP_010877735.1">
    <property type="nucleotide sequence ID" value="NZ_CP006577.1"/>
</dbReference>
<feature type="transmembrane region" description="Helical" evidence="9">
    <location>
        <begin position="238"/>
        <end position="256"/>
    </location>
</feature>
<dbReference type="GeneID" id="24793758"/>
<evidence type="ECO:0000256" key="9">
    <source>
        <dbReference type="SAM" id="Phobius"/>
    </source>
</evidence>
<dbReference type="InterPro" id="IPR052157">
    <property type="entry name" value="BCAA_transport_permease"/>
</dbReference>
<evidence type="ECO:0000313" key="11">
    <source>
        <dbReference type="Proteomes" id="UP000028501"/>
    </source>
</evidence>
<sequence length="284" mass="30180">MIETLVKIAVFGAVVGGIWGLVASGFSLIFGVSRILNFAHGAAFVSSAFLAYALISEGYNLYLAILAGLLLSALIGLAVYALTKPVRDREVMVIILTLAFALLVQQVLLVLYGDRGVSIEPFVSGFAEIGGVKVTYMRILSFVLAVLCLTALEVFVTRTKLGKKVIATAQDSRAAMMVGIDIEKIFLLVMVLSSVLAGFAGILYAQIFAVSPEVSLRALIYAFAIVILGGLGSLRGSVVASFIVGYILVTTITFLGARWSEFVMLLTIVAILIVKPTGLFGVEE</sequence>
<comment type="similarity">
    <text evidence="8">Belongs to the binding-protein-dependent transport system permease family. LivHM subfamily.</text>
</comment>
<keyword evidence="7 9" id="KW-0472">Membrane</keyword>
<evidence type="ECO:0000256" key="1">
    <source>
        <dbReference type="ARBA" id="ARBA00004651"/>
    </source>
</evidence>
<dbReference type="PANTHER" id="PTHR11795">
    <property type="entry name" value="BRANCHED-CHAIN AMINO ACID TRANSPORT SYSTEM PERMEASE PROTEIN LIVH"/>
    <property type="match status" value="1"/>
</dbReference>
<comment type="subcellular location">
    <subcellularLocation>
        <location evidence="1">Cell membrane</location>
        <topology evidence="1">Multi-pass membrane protein</topology>
    </subcellularLocation>
</comment>
<dbReference type="GO" id="GO:0006865">
    <property type="term" value="P:amino acid transport"/>
    <property type="evidence" value="ECO:0007669"/>
    <property type="project" value="UniProtKB-KW"/>
</dbReference>
<accession>A0A075WC21</accession>
<feature type="transmembrane region" description="Helical" evidence="9">
    <location>
        <begin position="214"/>
        <end position="231"/>
    </location>
</feature>
<protein>
    <submittedName>
        <fullName evidence="10">Branched-chain amino acid ABC-type transport system, permease component</fullName>
    </submittedName>
</protein>
<name>A0A075WC21_ARCFL</name>
<keyword evidence="2" id="KW-0813">Transport</keyword>